<gene>
    <name evidence="2" type="ORF">ALC60_08324</name>
</gene>
<protein>
    <submittedName>
        <fullName evidence="2">Uncharacterized protein</fullName>
    </submittedName>
</protein>
<organism evidence="2 3">
    <name type="scientific">Mycetomoellerius zeteki</name>
    <dbReference type="NCBI Taxonomy" id="64791"/>
    <lineage>
        <taxon>Eukaryota</taxon>
        <taxon>Metazoa</taxon>
        <taxon>Ecdysozoa</taxon>
        <taxon>Arthropoda</taxon>
        <taxon>Hexapoda</taxon>
        <taxon>Insecta</taxon>
        <taxon>Pterygota</taxon>
        <taxon>Neoptera</taxon>
        <taxon>Endopterygota</taxon>
        <taxon>Hymenoptera</taxon>
        <taxon>Apocrita</taxon>
        <taxon>Aculeata</taxon>
        <taxon>Formicoidea</taxon>
        <taxon>Formicidae</taxon>
        <taxon>Myrmicinae</taxon>
        <taxon>Mycetomoellerius</taxon>
    </lineage>
</organism>
<dbReference type="EMBL" id="KQ982667">
    <property type="protein sequence ID" value="KYQ52556.1"/>
    <property type="molecule type" value="Genomic_DNA"/>
</dbReference>
<evidence type="ECO:0000313" key="3">
    <source>
        <dbReference type="Proteomes" id="UP000075809"/>
    </source>
</evidence>
<dbReference type="Proteomes" id="UP000075809">
    <property type="component" value="Unassembled WGS sequence"/>
</dbReference>
<reference evidence="2 3" key="1">
    <citation type="submission" date="2015-09" db="EMBL/GenBank/DDBJ databases">
        <title>Trachymyrmex zeteki WGS genome.</title>
        <authorList>
            <person name="Nygaard S."/>
            <person name="Hu H."/>
            <person name="Boomsma J."/>
            <person name="Zhang G."/>
        </authorList>
    </citation>
    <scope>NUCLEOTIDE SEQUENCE [LARGE SCALE GENOMIC DNA]</scope>
    <source>
        <strain evidence="2">Tzet28-1</strain>
        <tissue evidence="2">Whole body</tissue>
    </source>
</reference>
<proteinExistence type="predicted"/>
<feature type="region of interest" description="Disordered" evidence="1">
    <location>
        <begin position="1"/>
        <end position="38"/>
    </location>
</feature>
<evidence type="ECO:0000256" key="1">
    <source>
        <dbReference type="SAM" id="MobiDB-lite"/>
    </source>
</evidence>
<dbReference type="AlphaFoldDB" id="A0A151WXM1"/>
<evidence type="ECO:0000313" key="2">
    <source>
        <dbReference type="EMBL" id="KYQ52556.1"/>
    </source>
</evidence>
<sequence>MDSRSLFKAEQAAEASNGWDRDIEGGTAGACDQKGPEV</sequence>
<name>A0A151WXM1_9HYME</name>
<keyword evidence="3" id="KW-1185">Reference proteome</keyword>
<accession>A0A151WXM1</accession>